<dbReference type="InterPro" id="IPR000209">
    <property type="entry name" value="Peptidase_S8/S53_dom"/>
</dbReference>
<dbReference type="InterPro" id="IPR050131">
    <property type="entry name" value="Peptidase_S8_subtilisin-like"/>
</dbReference>
<evidence type="ECO:0000256" key="4">
    <source>
        <dbReference type="ARBA" id="ARBA00022670"/>
    </source>
</evidence>
<feature type="chain" id="PRO_5046457272" description="Peptidase S8/S53 domain-containing protein" evidence="13">
    <location>
        <begin position="32"/>
        <end position="430"/>
    </location>
</feature>
<keyword evidence="8 12" id="KW-1133">Transmembrane helix</keyword>
<keyword evidence="5 12" id="KW-0812">Transmembrane</keyword>
<evidence type="ECO:0000256" key="13">
    <source>
        <dbReference type="SAM" id="SignalP"/>
    </source>
</evidence>
<keyword evidence="3" id="KW-1003">Cell membrane</keyword>
<keyword evidence="4 10" id="KW-0645">Protease</keyword>
<dbReference type="Pfam" id="PF00082">
    <property type="entry name" value="Peptidase_S8"/>
    <property type="match status" value="1"/>
</dbReference>
<feature type="region of interest" description="Disordered" evidence="11">
    <location>
        <begin position="390"/>
        <end position="430"/>
    </location>
</feature>
<protein>
    <recommendedName>
        <fullName evidence="14">Peptidase S8/S53 domain-containing protein</fullName>
    </recommendedName>
</protein>
<comment type="caution">
    <text evidence="15">The sequence shown here is derived from an EMBL/GenBank/DDBJ whole genome shotgun (WGS) entry which is preliminary data.</text>
</comment>
<feature type="active site" description="Charge relay system" evidence="10">
    <location>
        <position position="64"/>
    </location>
</feature>
<keyword evidence="16" id="KW-1185">Reference proteome</keyword>
<name>A0ABQ4JGH0_9ACTN</name>
<dbReference type="EMBL" id="BOPC01000078">
    <property type="protein sequence ID" value="GIJ29635.1"/>
    <property type="molecule type" value="Genomic_DNA"/>
</dbReference>
<dbReference type="PROSITE" id="PS51892">
    <property type="entry name" value="SUBTILASE"/>
    <property type="match status" value="1"/>
</dbReference>
<organism evidence="15 16">
    <name type="scientific">Micromonospora qiuiae</name>
    <dbReference type="NCBI Taxonomy" id="502268"/>
    <lineage>
        <taxon>Bacteria</taxon>
        <taxon>Bacillati</taxon>
        <taxon>Actinomycetota</taxon>
        <taxon>Actinomycetes</taxon>
        <taxon>Micromonosporales</taxon>
        <taxon>Micromonosporaceae</taxon>
        <taxon>Micromonospora</taxon>
    </lineage>
</organism>
<dbReference type="PRINTS" id="PR00723">
    <property type="entry name" value="SUBTILISIN"/>
</dbReference>
<dbReference type="InterPro" id="IPR015500">
    <property type="entry name" value="Peptidase_S8_subtilisin-rel"/>
</dbReference>
<keyword evidence="13" id="KW-0732">Signal</keyword>
<evidence type="ECO:0000313" key="15">
    <source>
        <dbReference type="EMBL" id="GIJ29635.1"/>
    </source>
</evidence>
<sequence>MRVLTRSAAAAAFTAVGVLAALTLPAAPALADSTRDDSWHVKALGLAEMHKLSQGEGIVVAVIDSGVDAKHPDLERNVLPGVDLYDDDTKGRVDREGHGTGMASLIAGHGHGPGNRNGVLGVAPKAKILPVTVKSERSPLIAPTALAAGINWAVDAGADIVNVSLSSSFNEELNRAVDRAYQNNVVVVAGVGNRKDSLIGNPARHAGAIAVNGTDRKGVISKEAALPAEEVNIAAPGEDIVQAAPGGRYVTATGSSGATAIVSGALALIKEKYPDLTAHEMFQRLLETTQDAGDPGKDLYYGWGVLDIRQALTGEPDGRGARAAAPQEPEIDEELAAARAIKGPGAEETVIVVLVWLAILAVLAGVVVAIVRLRRRARRRRAMLAGNDPLSAVGAAPGSAGTPPVAGTPTAGAGQPMGATDDEVWRRPPG</sequence>
<dbReference type="InterPro" id="IPR036852">
    <property type="entry name" value="Peptidase_S8/S53_dom_sf"/>
</dbReference>
<evidence type="ECO:0000256" key="12">
    <source>
        <dbReference type="SAM" id="Phobius"/>
    </source>
</evidence>
<evidence type="ECO:0000256" key="7">
    <source>
        <dbReference type="ARBA" id="ARBA00022825"/>
    </source>
</evidence>
<dbReference type="InterPro" id="IPR023827">
    <property type="entry name" value="Peptidase_S8_Asp-AS"/>
</dbReference>
<evidence type="ECO:0000256" key="6">
    <source>
        <dbReference type="ARBA" id="ARBA00022801"/>
    </source>
</evidence>
<evidence type="ECO:0000259" key="14">
    <source>
        <dbReference type="Pfam" id="PF00082"/>
    </source>
</evidence>
<keyword evidence="9 12" id="KW-0472">Membrane</keyword>
<proteinExistence type="inferred from homology"/>
<evidence type="ECO:0000256" key="3">
    <source>
        <dbReference type="ARBA" id="ARBA00022475"/>
    </source>
</evidence>
<reference evidence="15 16" key="1">
    <citation type="submission" date="2021-01" db="EMBL/GenBank/DDBJ databases">
        <title>Whole genome shotgun sequence of Verrucosispora qiuiae NBRC 106684.</title>
        <authorList>
            <person name="Komaki H."/>
            <person name="Tamura T."/>
        </authorList>
    </citation>
    <scope>NUCLEOTIDE SEQUENCE [LARGE SCALE GENOMIC DNA]</scope>
    <source>
        <strain evidence="15 16">NBRC 106684</strain>
    </source>
</reference>
<dbReference type="InterPro" id="IPR023834">
    <property type="entry name" value="T7SS_pept_S8A_mycosin"/>
</dbReference>
<dbReference type="PANTHER" id="PTHR43806">
    <property type="entry name" value="PEPTIDASE S8"/>
    <property type="match status" value="1"/>
</dbReference>
<dbReference type="PANTHER" id="PTHR43806:SF11">
    <property type="entry name" value="CEREVISIN-RELATED"/>
    <property type="match status" value="1"/>
</dbReference>
<evidence type="ECO:0000256" key="5">
    <source>
        <dbReference type="ARBA" id="ARBA00022692"/>
    </source>
</evidence>
<evidence type="ECO:0000256" key="1">
    <source>
        <dbReference type="ARBA" id="ARBA00004162"/>
    </source>
</evidence>
<evidence type="ECO:0000256" key="2">
    <source>
        <dbReference type="ARBA" id="ARBA00011073"/>
    </source>
</evidence>
<evidence type="ECO:0000313" key="16">
    <source>
        <dbReference type="Proteomes" id="UP000653076"/>
    </source>
</evidence>
<evidence type="ECO:0000256" key="10">
    <source>
        <dbReference type="PROSITE-ProRule" id="PRU01240"/>
    </source>
</evidence>
<keyword evidence="7 10" id="KW-0720">Serine protease</keyword>
<feature type="active site" description="Charge relay system" evidence="10">
    <location>
        <position position="98"/>
    </location>
</feature>
<accession>A0ABQ4JGH0</accession>
<dbReference type="Proteomes" id="UP000653076">
    <property type="component" value="Unassembled WGS sequence"/>
</dbReference>
<feature type="signal peptide" evidence="13">
    <location>
        <begin position="1"/>
        <end position="31"/>
    </location>
</feature>
<feature type="domain" description="Peptidase S8/S53" evidence="14">
    <location>
        <begin position="55"/>
        <end position="304"/>
    </location>
</feature>
<dbReference type="SUPFAM" id="SSF52743">
    <property type="entry name" value="Subtilisin-like"/>
    <property type="match status" value="1"/>
</dbReference>
<evidence type="ECO:0000256" key="9">
    <source>
        <dbReference type="ARBA" id="ARBA00023136"/>
    </source>
</evidence>
<evidence type="ECO:0000256" key="8">
    <source>
        <dbReference type="ARBA" id="ARBA00022989"/>
    </source>
</evidence>
<dbReference type="RefSeq" id="WP_204037098.1">
    <property type="nucleotide sequence ID" value="NZ_BOPC01000078.1"/>
</dbReference>
<feature type="active site" description="Charge relay system" evidence="10">
    <location>
        <position position="256"/>
    </location>
</feature>
<comment type="subcellular location">
    <subcellularLocation>
        <location evidence="1">Cell membrane</location>
        <topology evidence="1">Single-pass membrane protein</topology>
    </subcellularLocation>
</comment>
<dbReference type="NCBIfam" id="TIGR03921">
    <property type="entry name" value="T7SS_mycosin"/>
    <property type="match status" value="1"/>
</dbReference>
<gene>
    <name evidence="15" type="ORF">Vqi01_47970</name>
</gene>
<feature type="transmembrane region" description="Helical" evidence="12">
    <location>
        <begin position="350"/>
        <end position="373"/>
    </location>
</feature>
<dbReference type="Gene3D" id="3.40.50.200">
    <property type="entry name" value="Peptidase S8/S53 domain"/>
    <property type="match status" value="1"/>
</dbReference>
<comment type="similarity">
    <text evidence="2 10">Belongs to the peptidase S8 family.</text>
</comment>
<keyword evidence="6 10" id="KW-0378">Hydrolase</keyword>
<dbReference type="PROSITE" id="PS00136">
    <property type="entry name" value="SUBTILASE_ASP"/>
    <property type="match status" value="1"/>
</dbReference>
<evidence type="ECO:0000256" key="11">
    <source>
        <dbReference type="SAM" id="MobiDB-lite"/>
    </source>
</evidence>